<organism evidence="1 2">
    <name type="scientific">Nitratireductor aquimarinus</name>
    <dbReference type="NCBI Taxonomy" id="889300"/>
    <lineage>
        <taxon>Bacteria</taxon>
        <taxon>Pseudomonadati</taxon>
        <taxon>Pseudomonadota</taxon>
        <taxon>Alphaproteobacteria</taxon>
        <taxon>Hyphomicrobiales</taxon>
        <taxon>Phyllobacteriaceae</taxon>
        <taxon>Nitratireductor</taxon>
    </lineage>
</organism>
<accession>A0ABU4AJG1</accession>
<dbReference type="EMBL" id="JAWLIP010000003">
    <property type="protein sequence ID" value="MDV6226369.1"/>
    <property type="molecule type" value="Genomic_DNA"/>
</dbReference>
<evidence type="ECO:0000313" key="2">
    <source>
        <dbReference type="Proteomes" id="UP001185659"/>
    </source>
</evidence>
<sequence>MIEFTARTLGKLRNAQAQLVEEAGVPKVMELTNKSKSVVYRWKDDRASDLMSLPEVMQVEGHLRRPVVSKEMVWHLGFEATGTERCEVESNLELQVGEMVEHVSRLVVETARARSDGVITVSEANRLLGLLQSAERLIPAIKDTLIGVQVEGPLHVVGNGA</sequence>
<evidence type="ECO:0000313" key="1">
    <source>
        <dbReference type="EMBL" id="MDV6226369.1"/>
    </source>
</evidence>
<proteinExistence type="predicted"/>
<dbReference type="Proteomes" id="UP001185659">
    <property type="component" value="Unassembled WGS sequence"/>
</dbReference>
<comment type="caution">
    <text evidence="1">The sequence shown here is derived from an EMBL/GenBank/DDBJ whole genome shotgun (WGS) entry which is preliminary data.</text>
</comment>
<protein>
    <submittedName>
        <fullName evidence="1">Uncharacterized protein</fullName>
    </submittedName>
</protein>
<name>A0ABU4AJG1_9HYPH</name>
<dbReference type="RefSeq" id="WP_206547071.1">
    <property type="nucleotide sequence ID" value="NZ_JAFKDE010000002.1"/>
</dbReference>
<gene>
    <name evidence="1" type="ORF">R2G56_08735</name>
</gene>
<keyword evidence="2" id="KW-1185">Reference proteome</keyword>
<reference evidence="1 2" key="1">
    <citation type="submission" date="2023-10" db="EMBL/GenBank/DDBJ databases">
        <authorList>
            <person name="Venkata Ramana C."/>
            <person name="Sasikala C."/>
            <person name="Dhurka M."/>
        </authorList>
    </citation>
    <scope>NUCLEOTIDE SEQUENCE [LARGE SCALE GENOMIC DNA]</scope>
    <source>
        <strain evidence="1 2">KCTC 32151</strain>
    </source>
</reference>